<accession>A0ACC1SEJ1</accession>
<keyword evidence="2" id="KW-1185">Reference proteome</keyword>
<proteinExistence type="predicted"/>
<gene>
    <name evidence="1" type="ORF">NM208_g6075</name>
</gene>
<evidence type="ECO:0000313" key="2">
    <source>
        <dbReference type="Proteomes" id="UP001148629"/>
    </source>
</evidence>
<reference evidence="1" key="1">
    <citation type="submission" date="2022-08" db="EMBL/GenBank/DDBJ databases">
        <title>Genome Sequence of Fusarium decemcellulare.</title>
        <authorList>
            <person name="Buettner E."/>
        </authorList>
    </citation>
    <scope>NUCLEOTIDE SEQUENCE</scope>
    <source>
        <strain evidence="1">Babe19</strain>
    </source>
</reference>
<name>A0ACC1SEJ1_9HYPO</name>
<organism evidence="1 2">
    <name type="scientific">Fusarium decemcellulare</name>
    <dbReference type="NCBI Taxonomy" id="57161"/>
    <lineage>
        <taxon>Eukaryota</taxon>
        <taxon>Fungi</taxon>
        <taxon>Dikarya</taxon>
        <taxon>Ascomycota</taxon>
        <taxon>Pezizomycotina</taxon>
        <taxon>Sordariomycetes</taxon>
        <taxon>Hypocreomycetidae</taxon>
        <taxon>Hypocreales</taxon>
        <taxon>Nectriaceae</taxon>
        <taxon>Fusarium</taxon>
        <taxon>Fusarium decemcellulare species complex</taxon>
    </lineage>
</organism>
<sequence length="669" mass="74052">MVKGIEGDKDGVRQTEAFSPTGSYVRHALIGLNPKVRVAGGTQFEREKHSGSFYLGLDGLRQGRPRLEEPGHAHNDIQFDYPTVYFDGKVVVDAGHLLLLDDEAVIESTTAYRQGVNLLCSNPRVTLEGPMPARSTSPLSLGHDARSQSNSLPELHHENECAVTLQLDAVSDIPGVSDAQSRNLLHHFFSMMSEPPLISPSSLSSRNGNGQKGVLQLAILAAAASSLDLKLFTDIDTRLRHTLADSVMVTGQKSIELVQAFTLAVAFYAANEPLHKVRVLSLAAQANSEEQCIWTLSGAKISTEECYDVMYTALACLWAVNSAMVLFQRPLLPQYPPCTRSYVRILGSSPIILYQQIAAWSELEMTAVESNTFSACNSSRFTEDKVSKEDELMSSLDNWKKTYASCLESSKILLLHYSTVRTRLSEPNLTHFWNDESLKPPFDESVLGGERSAKLRQEAQHVSSYVDIPLVQGALKTALSMSTEDVRAQGIIFFTDICYLFSVLVNDYLFQTLKSVCDSLAMRRTALCNLLNRATALLDSAAAENSNRLHCNSRTFRNVLIRLRTKLDMTEVAIARQVRDEAKNLEQIIESVSREEHRQSSTVLPPTNSTLGSERVSEQDAMTIDIPFDGPISTILNATDNALAGGTMPLLNPEDFFVFNFEELFQTRE</sequence>
<evidence type="ECO:0000313" key="1">
    <source>
        <dbReference type="EMBL" id="KAJ3538045.1"/>
    </source>
</evidence>
<dbReference type="EMBL" id="JANRMS010000544">
    <property type="protein sequence ID" value="KAJ3538045.1"/>
    <property type="molecule type" value="Genomic_DNA"/>
</dbReference>
<dbReference type="Proteomes" id="UP001148629">
    <property type="component" value="Unassembled WGS sequence"/>
</dbReference>
<protein>
    <submittedName>
        <fullName evidence="1">Uncharacterized protein</fullName>
    </submittedName>
</protein>
<comment type="caution">
    <text evidence="1">The sequence shown here is derived from an EMBL/GenBank/DDBJ whole genome shotgun (WGS) entry which is preliminary data.</text>
</comment>